<dbReference type="KEGG" id="sera:Ser39006_009460"/>
<dbReference type="PROSITE" id="PS50885">
    <property type="entry name" value="HAMP"/>
    <property type="match status" value="1"/>
</dbReference>
<dbReference type="GO" id="GO:0005886">
    <property type="term" value="C:plasma membrane"/>
    <property type="evidence" value="ECO:0007669"/>
    <property type="project" value="TreeGrafter"/>
</dbReference>
<evidence type="ECO:0000313" key="13">
    <source>
        <dbReference type="Proteomes" id="UP000017700"/>
    </source>
</evidence>
<dbReference type="Pfam" id="PF00672">
    <property type="entry name" value="HAMP"/>
    <property type="match status" value="1"/>
</dbReference>
<organism evidence="12 13">
    <name type="scientific">Serratia sp. (strain ATCC 39006)</name>
    <name type="common">Prodigiosinella confusarubida</name>
    <dbReference type="NCBI Taxonomy" id="104623"/>
    <lineage>
        <taxon>Bacteria</taxon>
        <taxon>Pseudomonadati</taxon>
        <taxon>Pseudomonadota</taxon>
        <taxon>Gammaproteobacteria</taxon>
        <taxon>Enterobacterales</taxon>
        <taxon>Pectobacteriaceae</taxon>
        <taxon>Prodigiosinella</taxon>
    </lineage>
</organism>
<dbReference type="OrthoDB" id="9804645at2"/>
<dbReference type="CDD" id="cd06225">
    <property type="entry name" value="HAMP"/>
    <property type="match status" value="1"/>
</dbReference>
<reference evidence="12" key="4">
    <citation type="submission" date="2017-11" db="EMBL/GenBank/DDBJ databases">
        <title>Complete genome sequence of Serratia sp. ATCC 39006.</title>
        <authorList>
            <person name="Hampton H.G."/>
            <person name="Jackson S.A."/>
            <person name="Jauregui R."/>
            <person name="Poulter G.T.M."/>
            <person name="Salmond G.P.C."/>
            <person name="Fineran P.C."/>
        </authorList>
    </citation>
    <scope>NUCLEOTIDE SEQUENCE</scope>
    <source>
        <strain evidence="12">ATCC 39006</strain>
    </source>
</reference>
<dbReference type="FunFam" id="3.30.565.10:FF:000006">
    <property type="entry name" value="Sensor histidine kinase WalK"/>
    <property type="match status" value="1"/>
</dbReference>
<evidence type="ECO:0000259" key="10">
    <source>
        <dbReference type="PROSITE" id="PS50885"/>
    </source>
</evidence>
<dbReference type="InterPro" id="IPR005467">
    <property type="entry name" value="His_kinase_dom"/>
</dbReference>
<keyword evidence="7" id="KW-0902">Two-component regulatory system</keyword>
<dbReference type="NCBIfam" id="NF007837">
    <property type="entry name" value="PRK10549.1"/>
    <property type="match status" value="1"/>
</dbReference>
<evidence type="ECO:0000313" key="11">
    <source>
        <dbReference type="EMBL" id="AUH00006.1"/>
    </source>
</evidence>
<dbReference type="InterPro" id="IPR003594">
    <property type="entry name" value="HATPase_dom"/>
</dbReference>
<dbReference type="NCBIfam" id="NF012163">
    <property type="entry name" value="BaeS_SmeS"/>
    <property type="match status" value="1"/>
</dbReference>
<feature type="domain" description="Histidine kinase" evidence="9">
    <location>
        <begin position="237"/>
        <end position="451"/>
    </location>
</feature>
<keyword evidence="6 12" id="KW-0418">Kinase</keyword>
<dbReference type="RefSeq" id="WP_021016834.1">
    <property type="nucleotide sequence ID" value="NZ_CP025084.1"/>
</dbReference>
<keyword evidence="13" id="KW-1185">Reference proteome</keyword>
<evidence type="ECO:0000256" key="7">
    <source>
        <dbReference type="ARBA" id="ARBA00023012"/>
    </source>
</evidence>
<dbReference type="Proteomes" id="UP000233778">
    <property type="component" value="Chromosome"/>
</dbReference>
<dbReference type="AlphaFoldDB" id="A0A2I5TIC9"/>
<dbReference type="Pfam" id="PF00512">
    <property type="entry name" value="HisKA"/>
    <property type="match status" value="1"/>
</dbReference>
<keyword evidence="8" id="KW-0812">Transmembrane</keyword>
<sequence length="453" mass="51554">MKFGITVKLFLAIFATCMLVVITMHLGIRLSFEHGFIDYIKNENEQRVLQLRETLEDQYQQYGNWDFLRNRDRGMFRMRRPMVQNGEESLQSWHTRLWVFDQQKNKLIGSPMTPPEDSQWQPLTIKNQTIGWIVAAPLERLTRNADISFDHQQQRTSWLIVGLSTLLAIIVTWLMSRGLLAPVKRLVNGIHRLAAGNFSARVMVTSRDELGMLAQDFNHLAVALEKNEQSRRDFMADVSHELRTPLAILQGELEALQDGIRQPSADSFRSLQAEVAVLTKLVDDVHQLSLSDLGTLSYRKKPIDMVKLLQVSVASFADRLQHKQITLVTHFPAEAWIFGDPHRLSQLFNNLLENSLRYTDNDGQLHVDAEITREQLLIRWQDSSPGVTDEQLSLIFERFYRADSSRNRASGGSGLGLAICSNIVEAHGGHLYAEHSPLGGLLMTIKLPLHAAM</sequence>
<evidence type="ECO:0000256" key="4">
    <source>
        <dbReference type="ARBA" id="ARBA00022553"/>
    </source>
</evidence>
<reference evidence="11 14" key="3">
    <citation type="submission" date="2017-11" db="EMBL/GenBank/DDBJ databases">
        <title>Complete genome sequence of Serratia sp. ATCC 39006 LacA.</title>
        <authorList>
            <person name="Hampton H.G."/>
            <person name="Jackson S.A."/>
            <person name="Jauregui R."/>
            <person name="Poulter G.T.M."/>
            <person name="Salmond G.P.C."/>
            <person name="Fineran P.C."/>
        </authorList>
    </citation>
    <scope>NUCLEOTIDE SEQUENCE [LARGE SCALE GENOMIC DNA]</scope>
    <source>
        <strain evidence="11 14">ATCC 39006</strain>
    </source>
</reference>
<comment type="subcellular location">
    <subcellularLocation>
        <location evidence="2">Membrane</location>
    </subcellularLocation>
</comment>
<dbReference type="Gene3D" id="1.10.287.130">
    <property type="match status" value="1"/>
</dbReference>
<keyword evidence="8" id="KW-1133">Transmembrane helix</keyword>
<dbReference type="SUPFAM" id="SSF47384">
    <property type="entry name" value="Homodimeric domain of signal transducing histidine kinase"/>
    <property type="match status" value="1"/>
</dbReference>
<dbReference type="SMART" id="SM00388">
    <property type="entry name" value="HisKA"/>
    <property type="match status" value="1"/>
</dbReference>
<name>A0A2I5TIC9_SERS3</name>
<dbReference type="InterPro" id="IPR036097">
    <property type="entry name" value="HisK_dim/P_sf"/>
</dbReference>
<evidence type="ECO:0000256" key="2">
    <source>
        <dbReference type="ARBA" id="ARBA00004370"/>
    </source>
</evidence>
<dbReference type="KEGG" id="serq:CWC46_09455"/>
<dbReference type="InterPro" id="IPR003661">
    <property type="entry name" value="HisK_dim/P_dom"/>
</dbReference>
<evidence type="ECO:0000313" key="12">
    <source>
        <dbReference type="EMBL" id="AUH04325.1"/>
    </source>
</evidence>
<dbReference type="EMBL" id="CP025084">
    <property type="protein sequence ID" value="AUH04325.1"/>
    <property type="molecule type" value="Genomic_DNA"/>
</dbReference>
<evidence type="ECO:0000256" key="3">
    <source>
        <dbReference type="ARBA" id="ARBA00012438"/>
    </source>
</evidence>
<dbReference type="InterPro" id="IPR004358">
    <property type="entry name" value="Sig_transdc_His_kin-like_C"/>
</dbReference>
<reference evidence="12 13" key="1">
    <citation type="journal article" date="2013" name="Genome Announc.">
        <title>Draft genome sequence of Serratia sp. strain ATCC 39006, a model bacterium for analysis of the biosynthesis and regulation of prodigiosin, a carbapenem, and gas vesicles.</title>
        <authorList>
            <person name="Fineran P.C."/>
            <person name="Iglesias Cans M.C."/>
            <person name="Ramsay J.P."/>
            <person name="Wilf N.M."/>
            <person name="Cossyleon D."/>
            <person name="McNeil M.B."/>
            <person name="Williamson N.R."/>
            <person name="Monson R.E."/>
            <person name="Becher S.A."/>
            <person name="Stanton J.A."/>
            <person name="Brugger K."/>
            <person name="Brown S.D."/>
            <person name="Salmond G.P."/>
        </authorList>
    </citation>
    <scope>NUCLEOTIDE SEQUENCE [LARGE SCALE GENOMIC DNA]</scope>
    <source>
        <strain evidence="12">ATCC 39006</strain>
        <strain evidence="13">ATCC 39006 / SC 11482</strain>
    </source>
</reference>
<dbReference type="STRING" id="104623.Ser39006_03572"/>
<dbReference type="PROSITE" id="PS50109">
    <property type="entry name" value="HIS_KIN"/>
    <property type="match status" value="1"/>
</dbReference>
<dbReference type="Proteomes" id="UP000017700">
    <property type="component" value="Chromosome"/>
</dbReference>
<dbReference type="SUPFAM" id="SSF55874">
    <property type="entry name" value="ATPase domain of HSP90 chaperone/DNA topoisomerase II/histidine kinase"/>
    <property type="match status" value="1"/>
</dbReference>
<dbReference type="FunFam" id="1.10.287.130:FF:000014">
    <property type="entry name" value="Signal transduction histidine-protein kinase BaeS"/>
    <property type="match status" value="1"/>
</dbReference>
<dbReference type="EMBL" id="CP025085">
    <property type="protein sequence ID" value="AUH00006.1"/>
    <property type="molecule type" value="Genomic_DNA"/>
</dbReference>
<evidence type="ECO:0000256" key="6">
    <source>
        <dbReference type="ARBA" id="ARBA00022777"/>
    </source>
</evidence>
<comment type="catalytic activity">
    <reaction evidence="1">
        <text>ATP + protein L-histidine = ADP + protein N-phospho-L-histidine.</text>
        <dbReference type="EC" id="2.7.13.3"/>
    </reaction>
</comment>
<feature type="transmembrane region" description="Helical" evidence="8">
    <location>
        <begin position="7"/>
        <end position="28"/>
    </location>
</feature>
<accession>A0A2I5TIC9</accession>
<dbReference type="InterPro" id="IPR036890">
    <property type="entry name" value="HATPase_C_sf"/>
</dbReference>
<dbReference type="GO" id="GO:0000155">
    <property type="term" value="F:phosphorelay sensor kinase activity"/>
    <property type="evidence" value="ECO:0007669"/>
    <property type="project" value="InterPro"/>
</dbReference>
<feature type="transmembrane region" description="Helical" evidence="8">
    <location>
        <begin position="158"/>
        <end position="176"/>
    </location>
</feature>
<dbReference type="EC" id="2.7.13.3" evidence="3"/>
<keyword evidence="8" id="KW-0472">Membrane</keyword>
<dbReference type="PANTHER" id="PTHR45453">
    <property type="entry name" value="PHOSPHATE REGULON SENSOR PROTEIN PHOR"/>
    <property type="match status" value="1"/>
</dbReference>
<dbReference type="GO" id="GO:0004721">
    <property type="term" value="F:phosphoprotein phosphatase activity"/>
    <property type="evidence" value="ECO:0007669"/>
    <property type="project" value="TreeGrafter"/>
</dbReference>
<evidence type="ECO:0000259" key="9">
    <source>
        <dbReference type="PROSITE" id="PS50109"/>
    </source>
</evidence>
<reference evidence="12" key="2">
    <citation type="submission" date="2013-09" db="EMBL/GenBank/DDBJ databases">
        <authorList>
            <person name="Wang G."/>
            <person name="Yang Y."/>
            <person name="Su Y."/>
        </authorList>
    </citation>
    <scope>NUCLEOTIDE SEQUENCE</scope>
    <source>
        <strain evidence="12">ATCC 39006</strain>
    </source>
</reference>
<dbReference type="PRINTS" id="PR00344">
    <property type="entry name" value="BCTRLSENSOR"/>
</dbReference>
<evidence type="ECO:0000256" key="5">
    <source>
        <dbReference type="ARBA" id="ARBA00022679"/>
    </source>
</evidence>
<dbReference type="CDD" id="cd00082">
    <property type="entry name" value="HisKA"/>
    <property type="match status" value="1"/>
</dbReference>
<protein>
    <recommendedName>
        <fullName evidence="3">histidine kinase</fullName>
        <ecNumber evidence="3">2.7.13.3</ecNumber>
    </recommendedName>
</protein>
<dbReference type="Pfam" id="PF02518">
    <property type="entry name" value="HATPase_c"/>
    <property type="match status" value="1"/>
</dbReference>
<proteinExistence type="predicted"/>
<feature type="domain" description="HAMP" evidence="10">
    <location>
        <begin position="177"/>
        <end position="229"/>
    </location>
</feature>
<evidence type="ECO:0000256" key="8">
    <source>
        <dbReference type="SAM" id="Phobius"/>
    </source>
</evidence>
<dbReference type="GO" id="GO:0016036">
    <property type="term" value="P:cellular response to phosphate starvation"/>
    <property type="evidence" value="ECO:0007669"/>
    <property type="project" value="TreeGrafter"/>
</dbReference>
<evidence type="ECO:0000256" key="1">
    <source>
        <dbReference type="ARBA" id="ARBA00000085"/>
    </source>
</evidence>
<dbReference type="SMART" id="SM00304">
    <property type="entry name" value="HAMP"/>
    <property type="match status" value="1"/>
</dbReference>
<gene>
    <name evidence="11" type="ORF">CWC46_09455</name>
    <name evidence="12" type="ORF">Ser39006_009460</name>
</gene>
<dbReference type="SMART" id="SM00387">
    <property type="entry name" value="HATPase_c"/>
    <property type="match status" value="1"/>
</dbReference>
<dbReference type="PANTHER" id="PTHR45453:SF1">
    <property type="entry name" value="PHOSPHATE REGULON SENSOR PROTEIN PHOR"/>
    <property type="match status" value="1"/>
</dbReference>
<dbReference type="InterPro" id="IPR003660">
    <property type="entry name" value="HAMP_dom"/>
</dbReference>
<evidence type="ECO:0000313" key="14">
    <source>
        <dbReference type="Proteomes" id="UP000233778"/>
    </source>
</evidence>
<dbReference type="InterPro" id="IPR050351">
    <property type="entry name" value="BphY/WalK/GraS-like"/>
</dbReference>
<dbReference type="Gene3D" id="3.30.565.10">
    <property type="entry name" value="Histidine kinase-like ATPase, C-terminal domain"/>
    <property type="match status" value="1"/>
</dbReference>
<keyword evidence="5" id="KW-0808">Transferase</keyword>
<dbReference type="SUPFAM" id="SSF158472">
    <property type="entry name" value="HAMP domain-like"/>
    <property type="match status" value="1"/>
</dbReference>
<keyword evidence="4" id="KW-0597">Phosphoprotein</keyword>
<dbReference type="Gene3D" id="6.10.340.10">
    <property type="match status" value="1"/>
</dbReference>